<dbReference type="PANTHER" id="PTHR22946">
    <property type="entry name" value="DIENELACTONE HYDROLASE DOMAIN-CONTAINING PROTEIN-RELATED"/>
    <property type="match status" value="1"/>
</dbReference>
<dbReference type="InterPro" id="IPR029058">
    <property type="entry name" value="AB_hydrolase_fold"/>
</dbReference>
<accession>A0A177TEK3</accession>
<keyword evidence="1" id="KW-0378">Hydrolase</keyword>
<reference evidence="4" key="1">
    <citation type="submission" date="2016-04" db="EMBL/GenBank/DDBJ databases">
        <authorList>
            <person name="Nguyen H.D."/>
            <person name="Samba Siva P."/>
            <person name="Cullis J."/>
            <person name="Levesque C.A."/>
            <person name="Hambleton S."/>
        </authorList>
    </citation>
    <scope>NUCLEOTIDE SEQUENCE</scope>
    <source>
        <strain evidence="4">DAOMC 236416</strain>
    </source>
</reference>
<dbReference type="Proteomes" id="UP000077521">
    <property type="component" value="Unassembled WGS sequence"/>
</dbReference>
<evidence type="ECO:0000313" key="5">
    <source>
        <dbReference type="Proteomes" id="UP000077521"/>
    </source>
</evidence>
<dbReference type="InterPro" id="IPR000073">
    <property type="entry name" value="AB_hydrolase_1"/>
</dbReference>
<proteinExistence type="inferred from homology"/>
<evidence type="ECO:0000259" key="3">
    <source>
        <dbReference type="Pfam" id="PF00561"/>
    </source>
</evidence>
<dbReference type="SUPFAM" id="SSF53474">
    <property type="entry name" value="alpha/beta-Hydrolases"/>
    <property type="match status" value="1"/>
</dbReference>
<name>A0A177TEK3_9BASI</name>
<evidence type="ECO:0000256" key="1">
    <source>
        <dbReference type="ARBA" id="ARBA00022801"/>
    </source>
</evidence>
<dbReference type="InterPro" id="IPR050261">
    <property type="entry name" value="FrsA_esterase"/>
</dbReference>
<dbReference type="Pfam" id="PF00561">
    <property type="entry name" value="Abhydrolase_1"/>
    <property type="match status" value="1"/>
</dbReference>
<dbReference type="Gene3D" id="3.40.50.1820">
    <property type="entry name" value="alpha/beta hydrolase"/>
    <property type="match status" value="2"/>
</dbReference>
<keyword evidence="5" id="KW-1185">Reference proteome</keyword>
<dbReference type="AlphaFoldDB" id="A0A177TEK3"/>
<feature type="domain" description="AB hydrolase-1" evidence="3">
    <location>
        <begin position="44"/>
        <end position="287"/>
    </location>
</feature>
<comment type="similarity">
    <text evidence="2">Belongs to the AB hydrolase superfamily. FUS2 hydrolase family.</text>
</comment>
<evidence type="ECO:0000313" key="4">
    <source>
        <dbReference type="EMBL" id="KAE8244643.1"/>
    </source>
</evidence>
<gene>
    <name evidence="4" type="ORF">A4X13_0g6412</name>
</gene>
<dbReference type="GO" id="GO:0016788">
    <property type="term" value="F:hydrolase activity, acting on ester bonds"/>
    <property type="evidence" value="ECO:0007669"/>
    <property type="project" value="UniProtKB-ARBA"/>
</dbReference>
<dbReference type="PANTHER" id="PTHR22946:SF9">
    <property type="entry name" value="POLYKETIDE TRANSFERASE AF380"/>
    <property type="match status" value="1"/>
</dbReference>
<protein>
    <recommendedName>
        <fullName evidence="3">AB hydrolase-1 domain-containing protein</fullName>
    </recommendedName>
</protein>
<comment type="caution">
    <text evidence="4">The sequence shown here is derived from an EMBL/GenBank/DDBJ whole genome shotgun (WGS) entry which is preliminary data.</text>
</comment>
<reference evidence="4" key="2">
    <citation type="journal article" date="2019" name="IMA Fungus">
        <title>Genome sequencing and comparison of five Tilletia species to identify candidate genes for the detection of regulated species infecting wheat.</title>
        <authorList>
            <person name="Nguyen H.D.T."/>
            <person name="Sultana T."/>
            <person name="Kesanakurti P."/>
            <person name="Hambleton S."/>
        </authorList>
    </citation>
    <scope>NUCLEOTIDE SEQUENCE</scope>
    <source>
        <strain evidence="4">DAOMC 236416</strain>
    </source>
</reference>
<dbReference type="EMBL" id="LWDF02000608">
    <property type="protein sequence ID" value="KAE8244643.1"/>
    <property type="molecule type" value="Genomic_DNA"/>
</dbReference>
<evidence type="ECO:0000256" key="2">
    <source>
        <dbReference type="ARBA" id="ARBA00038115"/>
    </source>
</evidence>
<organism evidence="4 5">
    <name type="scientific">Tilletia indica</name>
    <dbReference type="NCBI Taxonomy" id="43049"/>
    <lineage>
        <taxon>Eukaryota</taxon>
        <taxon>Fungi</taxon>
        <taxon>Dikarya</taxon>
        <taxon>Basidiomycota</taxon>
        <taxon>Ustilaginomycotina</taxon>
        <taxon>Exobasidiomycetes</taxon>
        <taxon>Tilletiales</taxon>
        <taxon>Tilletiaceae</taxon>
        <taxon>Tilletia</taxon>
    </lineage>
</organism>
<sequence length="311" mass="33376">MAVARTSASKNLPEREEVTFPSGKETIAAWLYPRPSNVAGEKSPAIVVAHGLGGTREMGLGDFGAAFQKAGYTVIVFDYRYFGGSTGMPRQLLHIGSQLADWAAAIKYTRSLPTVDPSKVAIFGTSFGGGHAMSMAVRDPKLACAISQCPFTSGLASTGTVGLLALPFIAVRAIFDQILGLFFRRIIRITLAGESGEVALMNKPDVVAGVRALSGQLPINYVGARIALWLPLYFPGWAARKAKIPIFVAICGNDSVAPPGPTLAYAKKIPKGEWKVYENMGHFSIYKGEDFKTAMVDYLAFLDKHVPVTTK</sequence>